<accession>A0A151PH82</accession>
<organism evidence="1 2">
    <name type="scientific">Alligator mississippiensis</name>
    <name type="common">American alligator</name>
    <dbReference type="NCBI Taxonomy" id="8496"/>
    <lineage>
        <taxon>Eukaryota</taxon>
        <taxon>Metazoa</taxon>
        <taxon>Chordata</taxon>
        <taxon>Craniata</taxon>
        <taxon>Vertebrata</taxon>
        <taxon>Euteleostomi</taxon>
        <taxon>Archelosauria</taxon>
        <taxon>Archosauria</taxon>
        <taxon>Crocodylia</taxon>
        <taxon>Alligatoridae</taxon>
        <taxon>Alligatorinae</taxon>
        <taxon>Alligator</taxon>
    </lineage>
</organism>
<protein>
    <submittedName>
        <fullName evidence="1">Uncharacterized protein</fullName>
    </submittedName>
</protein>
<proteinExistence type="predicted"/>
<keyword evidence="2" id="KW-1185">Reference proteome</keyword>
<gene>
    <name evidence="1" type="ORF">Y1Q_0017875</name>
</gene>
<dbReference type="EMBL" id="AKHW03000207">
    <property type="protein sequence ID" value="KYO48390.1"/>
    <property type="molecule type" value="Genomic_DNA"/>
</dbReference>
<evidence type="ECO:0000313" key="1">
    <source>
        <dbReference type="EMBL" id="KYO48390.1"/>
    </source>
</evidence>
<dbReference type="AlphaFoldDB" id="A0A151PH82"/>
<reference evidence="1 2" key="1">
    <citation type="journal article" date="2012" name="Genome Biol.">
        <title>Sequencing three crocodilian genomes to illuminate the evolution of archosaurs and amniotes.</title>
        <authorList>
            <person name="St John J.A."/>
            <person name="Braun E.L."/>
            <person name="Isberg S.R."/>
            <person name="Miles L.G."/>
            <person name="Chong A.Y."/>
            <person name="Gongora J."/>
            <person name="Dalzell P."/>
            <person name="Moran C."/>
            <person name="Bed'hom B."/>
            <person name="Abzhanov A."/>
            <person name="Burgess S.C."/>
            <person name="Cooksey A.M."/>
            <person name="Castoe T.A."/>
            <person name="Crawford N.G."/>
            <person name="Densmore L.D."/>
            <person name="Drew J.C."/>
            <person name="Edwards S.V."/>
            <person name="Faircloth B.C."/>
            <person name="Fujita M.K."/>
            <person name="Greenwold M.J."/>
            <person name="Hoffmann F.G."/>
            <person name="Howard J.M."/>
            <person name="Iguchi T."/>
            <person name="Janes D.E."/>
            <person name="Khan S.Y."/>
            <person name="Kohno S."/>
            <person name="de Koning A.J."/>
            <person name="Lance S.L."/>
            <person name="McCarthy F.M."/>
            <person name="McCormack J.E."/>
            <person name="Merchant M.E."/>
            <person name="Peterson D.G."/>
            <person name="Pollock D.D."/>
            <person name="Pourmand N."/>
            <person name="Raney B.J."/>
            <person name="Roessler K.A."/>
            <person name="Sanford J.R."/>
            <person name="Sawyer R.H."/>
            <person name="Schmidt C.J."/>
            <person name="Triplett E.W."/>
            <person name="Tuberville T.D."/>
            <person name="Venegas-Anaya M."/>
            <person name="Howard J.T."/>
            <person name="Jarvis E.D."/>
            <person name="Guillette L.J.Jr."/>
            <person name="Glenn T.C."/>
            <person name="Green R.E."/>
            <person name="Ray D.A."/>
        </authorList>
    </citation>
    <scope>NUCLEOTIDE SEQUENCE [LARGE SCALE GENOMIC DNA]</scope>
    <source>
        <strain evidence="1">KSC_2009_1</strain>
    </source>
</reference>
<evidence type="ECO:0000313" key="2">
    <source>
        <dbReference type="Proteomes" id="UP000050525"/>
    </source>
</evidence>
<sequence>MRSCSSFEDPTRRCLPGLTPHSCGVCTVPGVKGLRSLAGLGRKQSSKPAQLRGSQRQSWQVGARFSRLPGIPHLIISCESLGKWPARPRVELQAVSGNVAHTQWSHSFTKKHLTCINASATTNVSPEKDSC</sequence>
<comment type="caution">
    <text evidence="1">The sequence shown here is derived from an EMBL/GenBank/DDBJ whole genome shotgun (WGS) entry which is preliminary data.</text>
</comment>
<name>A0A151PH82_ALLMI</name>
<dbReference type="Proteomes" id="UP000050525">
    <property type="component" value="Unassembled WGS sequence"/>
</dbReference>